<dbReference type="Ensembl" id="ENSCCAT00000049279.1">
    <property type="protein sequence ID" value="ENSCCAP00000031526.1"/>
    <property type="gene ID" value="ENSCCAG00000033818.1"/>
</dbReference>
<keyword evidence="2" id="KW-1185">Reference proteome</keyword>
<accession>A0A2K5RTV2</accession>
<evidence type="ECO:0000313" key="1">
    <source>
        <dbReference type="Ensembl" id="ENSCCAP00000031526.1"/>
    </source>
</evidence>
<reference evidence="1" key="1">
    <citation type="submission" date="2025-08" db="UniProtKB">
        <authorList>
            <consortium name="Ensembl"/>
        </authorList>
    </citation>
    <scope>IDENTIFICATION</scope>
</reference>
<organism evidence="1 2">
    <name type="scientific">Cebus imitator</name>
    <name type="common">Panamanian white-faced capuchin</name>
    <name type="synonym">Cebus capucinus imitator</name>
    <dbReference type="NCBI Taxonomy" id="2715852"/>
    <lineage>
        <taxon>Eukaryota</taxon>
        <taxon>Metazoa</taxon>
        <taxon>Chordata</taxon>
        <taxon>Craniata</taxon>
        <taxon>Vertebrata</taxon>
        <taxon>Euteleostomi</taxon>
        <taxon>Mammalia</taxon>
        <taxon>Eutheria</taxon>
        <taxon>Euarchontoglires</taxon>
        <taxon>Primates</taxon>
        <taxon>Haplorrhini</taxon>
        <taxon>Platyrrhini</taxon>
        <taxon>Cebidae</taxon>
        <taxon>Cebinae</taxon>
        <taxon>Cebus</taxon>
    </lineage>
</organism>
<evidence type="ECO:0000313" key="2">
    <source>
        <dbReference type="Proteomes" id="UP000233040"/>
    </source>
</evidence>
<dbReference type="OMA" id="EYRIILW"/>
<dbReference type="AlphaFoldDB" id="A0A2K5RTV2"/>
<sequence length="61" mass="7334">MKYFLNCDIIKGDSKSKQSVFKLTLQPSLSDYKSRKTNTWYVNLQENELFPKEYRIILWSP</sequence>
<dbReference type="Proteomes" id="UP000233040">
    <property type="component" value="Unassembled WGS sequence"/>
</dbReference>
<reference evidence="1" key="2">
    <citation type="submission" date="2025-09" db="UniProtKB">
        <authorList>
            <consortium name="Ensembl"/>
        </authorList>
    </citation>
    <scope>IDENTIFICATION</scope>
</reference>
<proteinExistence type="predicted"/>
<name>A0A2K5RTV2_CEBIM</name>
<protein>
    <submittedName>
        <fullName evidence="1">Uncharacterized protein</fullName>
    </submittedName>
</protein>